<proteinExistence type="predicted"/>
<protein>
    <submittedName>
        <fullName evidence="1">Uncharacterized protein</fullName>
    </submittedName>
</protein>
<gene>
    <name evidence="1" type="ORF">L1987_46587</name>
</gene>
<reference evidence="2" key="1">
    <citation type="journal article" date="2022" name="Mol. Ecol. Resour.">
        <title>The genomes of chicory, endive, great burdock and yacon provide insights into Asteraceae palaeo-polyploidization history and plant inulin production.</title>
        <authorList>
            <person name="Fan W."/>
            <person name="Wang S."/>
            <person name="Wang H."/>
            <person name="Wang A."/>
            <person name="Jiang F."/>
            <person name="Liu H."/>
            <person name="Zhao H."/>
            <person name="Xu D."/>
            <person name="Zhang Y."/>
        </authorList>
    </citation>
    <scope>NUCLEOTIDE SEQUENCE [LARGE SCALE GENOMIC DNA]</scope>
    <source>
        <strain evidence="2">cv. Yunnan</strain>
    </source>
</reference>
<accession>A0ACB9G069</accession>
<name>A0ACB9G069_9ASTR</name>
<dbReference type="Proteomes" id="UP001056120">
    <property type="component" value="Linkage Group LG15"/>
</dbReference>
<reference evidence="1 2" key="2">
    <citation type="journal article" date="2022" name="Mol. Ecol. Resour.">
        <title>The genomes of chicory, endive, great burdock and yacon provide insights into Asteraceae paleo-polyploidization history and plant inulin production.</title>
        <authorList>
            <person name="Fan W."/>
            <person name="Wang S."/>
            <person name="Wang H."/>
            <person name="Wang A."/>
            <person name="Jiang F."/>
            <person name="Liu H."/>
            <person name="Zhao H."/>
            <person name="Xu D."/>
            <person name="Zhang Y."/>
        </authorList>
    </citation>
    <scope>NUCLEOTIDE SEQUENCE [LARGE SCALE GENOMIC DNA]</scope>
    <source>
        <strain evidence="2">cv. Yunnan</strain>
        <tissue evidence="1">Leaves</tissue>
    </source>
</reference>
<keyword evidence="2" id="KW-1185">Reference proteome</keyword>
<sequence length="98" mass="10779">MNSPSMSKEDYYKEVICVECGSGDREKQLLLCEKSDRGYHMGCLKPIVARVTVPIIILPSSKGSGLGSSVLYSDGAYSPTDFLSIAMKRIAKLDIKRM</sequence>
<evidence type="ECO:0000313" key="2">
    <source>
        <dbReference type="Proteomes" id="UP001056120"/>
    </source>
</evidence>
<comment type="caution">
    <text evidence="1">The sequence shown here is derived from an EMBL/GenBank/DDBJ whole genome shotgun (WGS) entry which is preliminary data.</text>
</comment>
<dbReference type="EMBL" id="CM042032">
    <property type="protein sequence ID" value="KAI3776797.1"/>
    <property type="molecule type" value="Genomic_DNA"/>
</dbReference>
<evidence type="ECO:0000313" key="1">
    <source>
        <dbReference type="EMBL" id="KAI3776797.1"/>
    </source>
</evidence>
<organism evidence="1 2">
    <name type="scientific">Smallanthus sonchifolius</name>
    <dbReference type="NCBI Taxonomy" id="185202"/>
    <lineage>
        <taxon>Eukaryota</taxon>
        <taxon>Viridiplantae</taxon>
        <taxon>Streptophyta</taxon>
        <taxon>Embryophyta</taxon>
        <taxon>Tracheophyta</taxon>
        <taxon>Spermatophyta</taxon>
        <taxon>Magnoliopsida</taxon>
        <taxon>eudicotyledons</taxon>
        <taxon>Gunneridae</taxon>
        <taxon>Pentapetalae</taxon>
        <taxon>asterids</taxon>
        <taxon>campanulids</taxon>
        <taxon>Asterales</taxon>
        <taxon>Asteraceae</taxon>
        <taxon>Asteroideae</taxon>
        <taxon>Heliantheae alliance</taxon>
        <taxon>Millerieae</taxon>
        <taxon>Smallanthus</taxon>
    </lineage>
</organism>